<evidence type="ECO:0000256" key="3">
    <source>
        <dbReference type="ARBA" id="ARBA00022729"/>
    </source>
</evidence>
<keyword evidence="4" id="KW-0472">Membrane</keyword>
<dbReference type="OrthoDB" id="1929810at2"/>
<keyword evidence="2" id="KW-0813">Transport</keyword>
<accession>A0A1V4IP28</accession>
<dbReference type="Gene3D" id="3.40.190.10">
    <property type="entry name" value="Periplasmic binding protein-like II"/>
    <property type="match status" value="2"/>
</dbReference>
<dbReference type="PANTHER" id="PTHR30061">
    <property type="entry name" value="MALTOSE-BINDING PERIPLASMIC PROTEIN"/>
    <property type="match status" value="1"/>
</dbReference>
<comment type="similarity">
    <text evidence="1">Belongs to the bacterial solute-binding protein 1 family.</text>
</comment>
<gene>
    <name evidence="5" type="primary">msmE_3</name>
    <name evidence="5" type="ORF">CLORY_22370</name>
</gene>
<keyword evidence="3" id="KW-0732">Signal</keyword>
<protein>
    <submittedName>
        <fullName evidence="5">Multiple sugar-binding protein</fullName>
    </submittedName>
</protein>
<comment type="caution">
    <text evidence="5">The sequence shown here is derived from an EMBL/GenBank/DDBJ whole genome shotgun (WGS) entry which is preliminary data.</text>
</comment>
<keyword evidence="4" id="KW-1133">Transmembrane helix</keyword>
<dbReference type="RefSeq" id="WP_079424349.1">
    <property type="nucleotide sequence ID" value="NZ_MZGV01000021.1"/>
</dbReference>
<feature type="transmembrane region" description="Helical" evidence="4">
    <location>
        <begin position="7"/>
        <end position="25"/>
    </location>
</feature>
<dbReference type="InterPro" id="IPR006059">
    <property type="entry name" value="SBP"/>
</dbReference>
<name>A0A1V4IP28_9CLOT</name>
<evidence type="ECO:0000313" key="6">
    <source>
        <dbReference type="Proteomes" id="UP000190080"/>
    </source>
</evidence>
<evidence type="ECO:0000313" key="5">
    <source>
        <dbReference type="EMBL" id="OPJ61555.1"/>
    </source>
</evidence>
<dbReference type="Proteomes" id="UP000190080">
    <property type="component" value="Unassembled WGS sequence"/>
</dbReference>
<dbReference type="AlphaFoldDB" id="A0A1V4IP28"/>
<proteinExistence type="inferred from homology"/>
<evidence type="ECO:0000256" key="1">
    <source>
        <dbReference type="ARBA" id="ARBA00008520"/>
    </source>
</evidence>
<keyword evidence="6" id="KW-1185">Reference proteome</keyword>
<dbReference type="GO" id="GO:0015768">
    <property type="term" value="P:maltose transport"/>
    <property type="evidence" value="ECO:0007669"/>
    <property type="project" value="TreeGrafter"/>
</dbReference>
<organism evidence="5 6">
    <name type="scientific">Clostridium oryzae</name>
    <dbReference type="NCBI Taxonomy" id="1450648"/>
    <lineage>
        <taxon>Bacteria</taxon>
        <taxon>Bacillati</taxon>
        <taxon>Bacillota</taxon>
        <taxon>Clostridia</taxon>
        <taxon>Eubacteriales</taxon>
        <taxon>Clostridiaceae</taxon>
        <taxon>Clostridium</taxon>
    </lineage>
</organism>
<dbReference type="STRING" id="1450648.CLORY_22370"/>
<evidence type="ECO:0000256" key="4">
    <source>
        <dbReference type="SAM" id="Phobius"/>
    </source>
</evidence>
<reference evidence="5 6" key="1">
    <citation type="submission" date="2017-03" db="EMBL/GenBank/DDBJ databases">
        <title>Genome sequence of Clostridium oryzae DSM 28571.</title>
        <authorList>
            <person name="Poehlein A."/>
            <person name="Daniel R."/>
        </authorList>
    </citation>
    <scope>NUCLEOTIDE SEQUENCE [LARGE SCALE GENOMIC DNA]</scope>
    <source>
        <strain evidence="5 6">DSM 28571</strain>
    </source>
</reference>
<dbReference type="PANTHER" id="PTHR30061:SF50">
    <property type="entry name" value="MALTOSE_MALTODEXTRIN-BINDING PERIPLASMIC PROTEIN"/>
    <property type="match status" value="1"/>
</dbReference>
<dbReference type="GO" id="GO:1901982">
    <property type="term" value="F:maltose binding"/>
    <property type="evidence" value="ECO:0007669"/>
    <property type="project" value="TreeGrafter"/>
</dbReference>
<evidence type="ECO:0000256" key="2">
    <source>
        <dbReference type="ARBA" id="ARBA00022448"/>
    </source>
</evidence>
<sequence length="432" mass="49843">MYKKKTMVQYCVYGLILIFILYITIKNLYNNSNKNKYTNNKKDIELVFMSSWGGMDTKAEKLEEVLRKFEKENKHIKVINKSRGNDDFLFTLKTDFAQGNEPDVFGLWPGSDMEQLVRAGKIADLTNVLNKDTKWKNSFYKSTWKYDSYQDRIYGIPDEIIYEGLFINNNLFKKYNVKIPRTYDELLNAVRSFKSHNIIPIAYNCTAEGTYLYQNIVMKLGGRRDTENPYTNSRIKPCYVKALYCIRQLYEKGAFPKNAFTIDDRSRNELFLEKKAAMIAQGSWFIGDGAVNINDTSVDVIPFPKFKDGKADESSVIYGIGNGNFHMSQKAYKKKRKAALKLLKFLTSYENSVQLISSTGSISNTKGEDGKIQNRFSVQGNNLIKHSKELVEPADSIIRRSSWENILVKSFPEMLTGKIKPEDIFKKIQQND</sequence>
<dbReference type="SUPFAM" id="SSF53850">
    <property type="entry name" value="Periplasmic binding protein-like II"/>
    <property type="match status" value="1"/>
</dbReference>
<dbReference type="GO" id="GO:0042956">
    <property type="term" value="P:maltodextrin transmembrane transport"/>
    <property type="evidence" value="ECO:0007669"/>
    <property type="project" value="TreeGrafter"/>
</dbReference>
<keyword evidence="4" id="KW-0812">Transmembrane</keyword>
<dbReference type="EMBL" id="MZGV01000021">
    <property type="protein sequence ID" value="OPJ61555.1"/>
    <property type="molecule type" value="Genomic_DNA"/>
</dbReference>
<dbReference type="Pfam" id="PF01547">
    <property type="entry name" value="SBP_bac_1"/>
    <property type="match status" value="1"/>
</dbReference>
<dbReference type="GO" id="GO:0055052">
    <property type="term" value="C:ATP-binding cassette (ABC) transporter complex, substrate-binding subunit-containing"/>
    <property type="evidence" value="ECO:0007669"/>
    <property type="project" value="TreeGrafter"/>
</dbReference>